<feature type="compositionally biased region" description="Low complexity" evidence="1">
    <location>
        <begin position="465"/>
        <end position="484"/>
    </location>
</feature>
<feature type="compositionally biased region" description="Polar residues" evidence="1">
    <location>
        <begin position="330"/>
        <end position="339"/>
    </location>
</feature>
<feature type="compositionally biased region" description="Polar residues" evidence="1">
    <location>
        <begin position="409"/>
        <end position="418"/>
    </location>
</feature>
<evidence type="ECO:0000313" key="4">
    <source>
        <dbReference type="Proteomes" id="UP000826271"/>
    </source>
</evidence>
<comment type="caution">
    <text evidence="3">The sequence shown here is derived from an EMBL/GenBank/DDBJ whole genome shotgun (WGS) entry which is preliminary data.</text>
</comment>
<organism evidence="3 4">
    <name type="scientific">Buddleja alternifolia</name>
    <dbReference type="NCBI Taxonomy" id="168488"/>
    <lineage>
        <taxon>Eukaryota</taxon>
        <taxon>Viridiplantae</taxon>
        <taxon>Streptophyta</taxon>
        <taxon>Embryophyta</taxon>
        <taxon>Tracheophyta</taxon>
        <taxon>Spermatophyta</taxon>
        <taxon>Magnoliopsida</taxon>
        <taxon>eudicotyledons</taxon>
        <taxon>Gunneridae</taxon>
        <taxon>Pentapetalae</taxon>
        <taxon>asterids</taxon>
        <taxon>lamiids</taxon>
        <taxon>Lamiales</taxon>
        <taxon>Scrophulariaceae</taxon>
        <taxon>Buddlejeae</taxon>
        <taxon>Buddleja</taxon>
    </lineage>
</organism>
<dbReference type="EMBL" id="WHWC01000015">
    <property type="protein sequence ID" value="KAG8369233.1"/>
    <property type="molecule type" value="Genomic_DNA"/>
</dbReference>
<feature type="domain" description="MULE transposase" evidence="2">
    <location>
        <begin position="181"/>
        <end position="274"/>
    </location>
</feature>
<feature type="region of interest" description="Disordered" evidence="1">
    <location>
        <begin position="408"/>
        <end position="496"/>
    </location>
</feature>
<dbReference type="PANTHER" id="PTHR31973">
    <property type="entry name" value="POLYPROTEIN, PUTATIVE-RELATED"/>
    <property type="match status" value="1"/>
</dbReference>
<proteinExistence type="predicted"/>
<gene>
    <name evidence="3" type="ORF">BUALT_Bualt15G0130300</name>
</gene>
<keyword evidence="4" id="KW-1185">Reference proteome</keyword>
<protein>
    <recommendedName>
        <fullName evidence="2">MULE transposase domain-containing protein</fullName>
    </recommendedName>
</protein>
<reference evidence="3" key="1">
    <citation type="submission" date="2019-10" db="EMBL/GenBank/DDBJ databases">
        <authorList>
            <person name="Zhang R."/>
            <person name="Pan Y."/>
            <person name="Wang J."/>
            <person name="Ma R."/>
            <person name="Yu S."/>
        </authorList>
    </citation>
    <scope>NUCLEOTIDE SEQUENCE</scope>
    <source>
        <strain evidence="3">LA-IB0</strain>
        <tissue evidence="3">Leaf</tissue>
    </source>
</reference>
<feature type="region of interest" description="Disordered" evidence="1">
    <location>
        <begin position="308"/>
        <end position="371"/>
    </location>
</feature>
<accession>A0AAV6WQQ0</accession>
<dbReference type="AlphaFoldDB" id="A0AAV6WQQ0"/>
<sequence length="496" mass="56350">MFEDFEGPQDDVIFGNWPPGLQFPSRKKYKEVLRDWVVRKGWNLKFLYNEVAKITATCKHGYQNRQANYKYLGKRIENIIKDNPVEGLESLKNKIRRDVEVECNRDKVYGAKRYALELVKGDIQFQYHRLYDYCATVVKHNPTSNLILQVDRNLNPPVLQKMYFCFAAVTEVFLASHRPIIGLDGCFLKGMYKGQLLTAISRDGNDNIFSIAIAYVEIEKDWKWFLNLLLRAIGSADEKGWAFISNRQKGLVEAVHSLAPTSEHRFSLKHMYNNFKAKYKGQDLTKLFWNAASTYSVKQHLRIMKEESPLGSVDQPNVKVRVGRPRKHNNASGNANNVETKAAAQEEEQAQTSIDPQFESETAEGTDEQTPMEFDNAPLFEAILMHQQPSQTASSLANECPRADVHLPTQASQASSVANVHLPKPPRSRKKSCCKLKRPQTQPHPQKKKGPPTSIVDFKKSWNPSTRISRSGESSSARNSSGRSNVPKVVKKGPNR</sequence>
<dbReference type="InterPro" id="IPR018289">
    <property type="entry name" value="MULE_transposase_dom"/>
</dbReference>
<dbReference type="PANTHER" id="PTHR31973:SF187">
    <property type="entry name" value="MUTATOR TRANSPOSASE MUDRA PROTEIN"/>
    <property type="match status" value="1"/>
</dbReference>
<name>A0AAV6WQQ0_9LAMI</name>
<dbReference type="Pfam" id="PF10551">
    <property type="entry name" value="MULE"/>
    <property type="match status" value="1"/>
</dbReference>
<feature type="compositionally biased region" description="Basic residues" evidence="1">
    <location>
        <begin position="424"/>
        <end position="438"/>
    </location>
</feature>
<evidence type="ECO:0000256" key="1">
    <source>
        <dbReference type="SAM" id="MobiDB-lite"/>
    </source>
</evidence>
<dbReference type="Proteomes" id="UP000826271">
    <property type="component" value="Unassembled WGS sequence"/>
</dbReference>
<evidence type="ECO:0000313" key="3">
    <source>
        <dbReference type="EMBL" id="KAG8369233.1"/>
    </source>
</evidence>
<evidence type="ECO:0000259" key="2">
    <source>
        <dbReference type="Pfam" id="PF10551"/>
    </source>
</evidence>